<keyword evidence="3" id="KW-1185">Reference proteome</keyword>
<gene>
    <name evidence="2" type="ORF">Srubr_69740</name>
</gene>
<protein>
    <recommendedName>
        <fullName evidence="4">Sigma-like protein</fullName>
    </recommendedName>
</protein>
<comment type="caution">
    <text evidence="2">The sequence shown here is derived from an EMBL/GenBank/DDBJ whole genome shotgun (WGS) entry which is preliminary data.</text>
</comment>
<dbReference type="RefSeq" id="WP_189992258.1">
    <property type="nucleotide sequence ID" value="NZ_BNCB01000004.1"/>
</dbReference>
<organism evidence="2 3">
    <name type="scientific">Streptomyces rubradiris</name>
    <name type="common">Streptomyces achromogenes subsp. rubradiris</name>
    <dbReference type="NCBI Taxonomy" id="285531"/>
    <lineage>
        <taxon>Bacteria</taxon>
        <taxon>Bacillati</taxon>
        <taxon>Actinomycetota</taxon>
        <taxon>Actinomycetes</taxon>
        <taxon>Kitasatosporales</taxon>
        <taxon>Streptomycetaceae</taxon>
        <taxon>Streptomyces</taxon>
    </lineage>
</organism>
<accession>A0ABQ3RMP2</accession>
<feature type="region of interest" description="Disordered" evidence="1">
    <location>
        <begin position="1"/>
        <end position="35"/>
    </location>
</feature>
<dbReference type="EMBL" id="BNEA01000015">
    <property type="protein sequence ID" value="GHI57128.1"/>
    <property type="molecule type" value="Genomic_DNA"/>
</dbReference>
<sequence>MSNAEKQPTDITTVENHSPAPPVAIDATKQQGIQPDQAADTDITVLENHSPIAPALDLNAK</sequence>
<reference evidence="3" key="1">
    <citation type="submission" date="2023-07" db="EMBL/GenBank/DDBJ databases">
        <title>Whole genome shotgun sequence of Streptomyces achromogenes subsp. rubradiris NBRC 14000.</title>
        <authorList>
            <person name="Komaki H."/>
            <person name="Tamura T."/>
        </authorList>
    </citation>
    <scope>NUCLEOTIDE SEQUENCE [LARGE SCALE GENOMIC DNA]</scope>
    <source>
        <strain evidence="3">NBRC 14000</strain>
    </source>
</reference>
<evidence type="ECO:0008006" key="4">
    <source>
        <dbReference type="Google" id="ProtNLM"/>
    </source>
</evidence>
<feature type="compositionally biased region" description="Polar residues" evidence="1">
    <location>
        <begin position="1"/>
        <end position="16"/>
    </location>
</feature>
<dbReference type="Proteomes" id="UP000646738">
    <property type="component" value="Unassembled WGS sequence"/>
</dbReference>
<evidence type="ECO:0000313" key="3">
    <source>
        <dbReference type="Proteomes" id="UP000646738"/>
    </source>
</evidence>
<name>A0ABQ3RMP2_STRRR</name>
<proteinExistence type="predicted"/>
<evidence type="ECO:0000313" key="2">
    <source>
        <dbReference type="EMBL" id="GHI57128.1"/>
    </source>
</evidence>
<evidence type="ECO:0000256" key="1">
    <source>
        <dbReference type="SAM" id="MobiDB-lite"/>
    </source>
</evidence>